<accession>A0AA35ZVB6</accession>
<dbReference type="GO" id="GO:0034198">
    <property type="term" value="P:cellular response to amino acid starvation"/>
    <property type="evidence" value="ECO:0007669"/>
    <property type="project" value="TreeGrafter"/>
</dbReference>
<evidence type="ECO:0000256" key="1">
    <source>
        <dbReference type="ARBA" id="ARBA00022737"/>
    </source>
</evidence>
<dbReference type="Gene3D" id="1.25.10.10">
    <property type="entry name" value="Leucine-rich Repeat Variant"/>
    <property type="match status" value="1"/>
</dbReference>
<evidence type="ECO:0000313" key="3">
    <source>
        <dbReference type="Proteomes" id="UP001177003"/>
    </source>
</evidence>
<dbReference type="InterPro" id="IPR016024">
    <property type="entry name" value="ARM-type_fold"/>
</dbReference>
<proteinExistence type="predicted"/>
<reference evidence="2" key="1">
    <citation type="submission" date="2023-04" db="EMBL/GenBank/DDBJ databases">
        <authorList>
            <person name="Vijverberg K."/>
            <person name="Xiong W."/>
            <person name="Schranz E."/>
        </authorList>
    </citation>
    <scope>NUCLEOTIDE SEQUENCE</scope>
</reference>
<dbReference type="PANTHER" id="PTHR23346">
    <property type="entry name" value="TRANSLATIONAL ACTIVATOR GCN1-RELATED"/>
    <property type="match status" value="1"/>
</dbReference>
<dbReference type="SUPFAM" id="SSF48371">
    <property type="entry name" value="ARM repeat"/>
    <property type="match status" value="1"/>
</dbReference>
<dbReference type="AlphaFoldDB" id="A0AA35ZVB6"/>
<gene>
    <name evidence="2" type="ORF">LSALG_LOCUS37109</name>
</gene>
<dbReference type="GO" id="GO:0005829">
    <property type="term" value="C:cytosol"/>
    <property type="evidence" value="ECO:0007669"/>
    <property type="project" value="TreeGrafter"/>
</dbReference>
<name>A0AA35ZVB6_LACSI</name>
<organism evidence="2 3">
    <name type="scientific">Lactuca saligna</name>
    <name type="common">Willowleaf lettuce</name>
    <dbReference type="NCBI Taxonomy" id="75948"/>
    <lineage>
        <taxon>Eukaryota</taxon>
        <taxon>Viridiplantae</taxon>
        <taxon>Streptophyta</taxon>
        <taxon>Embryophyta</taxon>
        <taxon>Tracheophyta</taxon>
        <taxon>Spermatophyta</taxon>
        <taxon>Magnoliopsida</taxon>
        <taxon>eudicotyledons</taxon>
        <taxon>Gunneridae</taxon>
        <taxon>Pentapetalae</taxon>
        <taxon>asterids</taxon>
        <taxon>campanulids</taxon>
        <taxon>Asterales</taxon>
        <taxon>Asteraceae</taxon>
        <taxon>Cichorioideae</taxon>
        <taxon>Cichorieae</taxon>
        <taxon>Lactucinae</taxon>
        <taxon>Lactuca</taxon>
    </lineage>
</organism>
<dbReference type="InterPro" id="IPR011989">
    <property type="entry name" value="ARM-like"/>
</dbReference>
<dbReference type="GO" id="GO:0019887">
    <property type="term" value="F:protein kinase regulator activity"/>
    <property type="evidence" value="ECO:0007669"/>
    <property type="project" value="TreeGrafter"/>
</dbReference>
<keyword evidence="3" id="KW-1185">Reference proteome</keyword>
<protein>
    <submittedName>
        <fullName evidence="2">Uncharacterized protein</fullName>
    </submittedName>
</protein>
<dbReference type="PANTHER" id="PTHR23346:SF7">
    <property type="entry name" value="STALLED RIBOSOME SENSOR GCN1"/>
    <property type="match status" value="1"/>
</dbReference>
<sequence>MLQMMLLNQLQMLRSIYKLIGLLKGASRFLQKCLTPEDDKESNKDVNSSYFYELCSSSSKNTSFGSKNWPSVYLASTPQQAAELGLNFPSVDEVTGTSGKALLVGGNDNEGVSTEAQICAIIEVLGIEKRNEVLVALYMVRTDVSHSFRQFALHVWKTIVVNTPKTLKEIMSVLMNTLMGSLASSSSERQQVAGRSLGELVRKLRERVLPLVIPILSKGLKDPEF</sequence>
<keyword evidence="1" id="KW-0677">Repeat</keyword>
<evidence type="ECO:0000313" key="2">
    <source>
        <dbReference type="EMBL" id="CAI9298342.1"/>
    </source>
</evidence>
<dbReference type="GO" id="GO:0006417">
    <property type="term" value="P:regulation of translation"/>
    <property type="evidence" value="ECO:0007669"/>
    <property type="project" value="TreeGrafter"/>
</dbReference>
<dbReference type="Proteomes" id="UP001177003">
    <property type="component" value="Chromosome 8"/>
</dbReference>
<dbReference type="EMBL" id="OX465084">
    <property type="protein sequence ID" value="CAI9298342.1"/>
    <property type="molecule type" value="Genomic_DNA"/>
</dbReference>